<dbReference type="InterPro" id="IPR001633">
    <property type="entry name" value="EAL_dom"/>
</dbReference>
<dbReference type="EMBL" id="PIPI01000002">
    <property type="protein sequence ID" value="RUO20575.1"/>
    <property type="molecule type" value="Genomic_DNA"/>
</dbReference>
<dbReference type="InterPro" id="IPR043128">
    <property type="entry name" value="Rev_trsase/Diguanyl_cyclase"/>
</dbReference>
<keyword evidence="1" id="KW-1133">Transmembrane helix</keyword>
<feature type="transmembrane region" description="Helical" evidence="1">
    <location>
        <begin position="42"/>
        <end position="63"/>
    </location>
</feature>
<dbReference type="SMART" id="SM00267">
    <property type="entry name" value="GGDEF"/>
    <property type="match status" value="1"/>
</dbReference>
<feature type="transmembrane region" description="Helical" evidence="1">
    <location>
        <begin position="12"/>
        <end position="36"/>
    </location>
</feature>
<dbReference type="PROSITE" id="PS50887">
    <property type="entry name" value="GGDEF"/>
    <property type="match status" value="1"/>
</dbReference>
<dbReference type="SUPFAM" id="SSF55073">
    <property type="entry name" value="Nucleotide cyclase"/>
    <property type="match status" value="1"/>
</dbReference>
<dbReference type="Pfam" id="PF00990">
    <property type="entry name" value="GGDEF"/>
    <property type="match status" value="1"/>
</dbReference>
<dbReference type="Proteomes" id="UP000288212">
    <property type="component" value="Unassembled WGS sequence"/>
</dbReference>
<dbReference type="PANTHER" id="PTHR44757:SF2">
    <property type="entry name" value="BIOFILM ARCHITECTURE MAINTENANCE PROTEIN MBAA"/>
    <property type="match status" value="1"/>
</dbReference>
<evidence type="ECO:0000256" key="1">
    <source>
        <dbReference type="SAM" id="Phobius"/>
    </source>
</evidence>
<dbReference type="Gene3D" id="3.20.20.450">
    <property type="entry name" value="EAL domain"/>
    <property type="match status" value="1"/>
</dbReference>
<dbReference type="InterPro" id="IPR029787">
    <property type="entry name" value="Nucleotide_cyclase"/>
</dbReference>
<keyword evidence="5" id="KW-1185">Reference proteome</keyword>
<dbReference type="InterPro" id="IPR052155">
    <property type="entry name" value="Biofilm_reg_signaling"/>
</dbReference>
<accession>A0A432VVK1</accession>
<sequence>MRRQLIISSTPAVAAFYTMVFAAIFTGAVGLGLYIFRPVEQPLLEVLSATAALVSIATGFAMFGAIRGYHIMRVAFATAIVVASLYSLARGAFFPTSATLPLELFSASIKWPITIFFMLIGAALLFNMSARYRQIIWRYLGALSTIAGLVFLGLCWQEDNFTYFGSHPIVVTISALYLAMFGVALFIGSYLENVAKLRPSRKALIVGGFSIVTVCGFWFMLTTSEVQRTAQQAQTYLAQTVALRELVVAQNVQLMQRLVRRWQTVNEAELPLLMEVDVLSYLNDVDHLSGILFLDTEGEFSWEELKPEQQSFAPLLATADVRAWLASTERQPSFHSPVASYNTDYQPVILVKLPIFRRPANGDDVGNHRVALFGYVVAVFDFSRLVNPTGVSATSALFTYVRMNEHYLLRSLGTSTEILDTREQYPQALYTVARNMRMPFGLQLQLEGYLVDLDQLKNLANLYVLVLMGGLLLAVFLVVSSETGQILRLQRRKLKVQATHDSLTGLVNRVVIEDTLEAWCRQLVDPERQRTAATYKTNFPSQQHVAVLFIDLDGFKPVNDSLGLAVGDKLLQETAGRIERAVGEDCVVGRFGSDEFLVLVPKLSKEVTLTDMVGEILSAVAQPYHIDQYRLYLTASIGVTSTLQSPADAKQLIQHADMAMYQAKRQGRNHFHFYSADISDRFHESVTLRNQLQHVLEQGALTLYYQPIVRAHDHAVVGVEALLRWQREDGSFVPPSEFIPIAEDTGQIIPISSWVLHQACVDGIKLQKFGELSVAVNLSARQFSRANFIDSLSHTLNLTGFSSRLLHIELTESVLMEDTNRAFQQLQKLRDRHFVISLDDFGTGFSSLGYLKTLPVDILKIDRGFIQDVTENDDDAAITRSIITLAKQLNLKVIAEGVETPEQAKFVEDAGVHYIQGYYFARPMPLEQLLDFLAENKVSGSH</sequence>
<dbReference type="SMART" id="SM00052">
    <property type="entry name" value="EAL"/>
    <property type="match status" value="1"/>
</dbReference>
<evidence type="ECO:0000313" key="5">
    <source>
        <dbReference type="Proteomes" id="UP000288212"/>
    </source>
</evidence>
<feature type="transmembrane region" description="Helical" evidence="1">
    <location>
        <begin position="109"/>
        <end position="127"/>
    </location>
</feature>
<dbReference type="CDD" id="cd01948">
    <property type="entry name" value="EAL"/>
    <property type="match status" value="1"/>
</dbReference>
<feature type="transmembrane region" description="Helical" evidence="1">
    <location>
        <begin position="169"/>
        <end position="191"/>
    </location>
</feature>
<organism evidence="4 5">
    <name type="scientific">Aliidiomarina haloalkalitolerans</name>
    <dbReference type="NCBI Taxonomy" id="859059"/>
    <lineage>
        <taxon>Bacteria</taxon>
        <taxon>Pseudomonadati</taxon>
        <taxon>Pseudomonadota</taxon>
        <taxon>Gammaproteobacteria</taxon>
        <taxon>Alteromonadales</taxon>
        <taxon>Idiomarinaceae</taxon>
        <taxon>Aliidiomarina</taxon>
    </lineage>
</organism>
<proteinExistence type="predicted"/>
<keyword evidence="1" id="KW-0472">Membrane</keyword>
<feature type="transmembrane region" description="Helical" evidence="1">
    <location>
        <begin position="70"/>
        <end position="89"/>
    </location>
</feature>
<dbReference type="OrthoDB" id="6597954at2"/>
<gene>
    <name evidence="4" type="ORF">CWE06_04490</name>
</gene>
<dbReference type="Gene3D" id="3.30.70.270">
    <property type="match status" value="1"/>
</dbReference>
<evidence type="ECO:0000313" key="4">
    <source>
        <dbReference type="EMBL" id="RUO20575.1"/>
    </source>
</evidence>
<protein>
    <recommendedName>
        <fullName evidence="6">Bifunctional diguanylate cyclase/phosphodiesterase</fullName>
    </recommendedName>
</protein>
<dbReference type="InterPro" id="IPR035919">
    <property type="entry name" value="EAL_sf"/>
</dbReference>
<feature type="transmembrane region" description="Helical" evidence="1">
    <location>
        <begin position="203"/>
        <end position="221"/>
    </location>
</feature>
<name>A0A432VVK1_9GAMM</name>
<dbReference type="Pfam" id="PF00563">
    <property type="entry name" value="EAL"/>
    <property type="match status" value="1"/>
</dbReference>
<feature type="transmembrane region" description="Helical" evidence="1">
    <location>
        <begin position="139"/>
        <end position="157"/>
    </location>
</feature>
<dbReference type="RefSeq" id="WP_126791618.1">
    <property type="nucleotide sequence ID" value="NZ_PIPI01000002.1"/>
</dbReference>
<feature type="domain" description="GGDEF" evidence="3">
    <location>
        <begin position="543"/>
        <end position="676"/>
    </location>
</feature>
<dbReference type="SUPFAM" id="SSF141868">
    <property type="entry name" value="EAL domain-like"/>
    <property type="match status" value="1"/>
</dbReference>
<dbReference type="PROSITE" id="PS50883">
    <property type="entry name" value="EAL"/>
    <property type="match status" value="1"/>
</dbReference>
<dbReference type="InterPro" id="IPR000160">
    <property type="entry name" value="GGDEF_dom"/>
</dbReference>
<comment type="caution">
    <text evidence="4">The sequence shown here is derived from an EMBL/GenBank/DDBJ whole genome shotgun (WGS) entry which is preliminary data.</text>
</comment>
<evidence type="ECO:0000259" key="3">
    <source>
        <dbReference type="PROSITE" id="PS50887"/>
    </source>
</evidence>
<keyword evidence="1" id="KW-0812">Transmembrane</keyword>
<dbReference type="PANTHER" id="PTHR44757">
    <property type="entry name" value="DIGUANYLATE CYCLASE DGCP"/>
    <property type="match status" value="1"/>
</dbReference>
<dbReference type="AlphaFoldDB" id="A0A432VVK1"/>
<dbReference type="CDD" id="cd01949">
    <property type="entry name" value="GGDEF"/>
    <property type="match status" value="1"/>
</dbReference>
<dbReference type="NCBIfam" id="TIGR00254">
    <property type="entry name" value="GGDEF"/>
    <property type="match status" value="1"/>
</dbReference>
<reference evidence="4 5" key="1">
    <citation type="journal article" date="2011" name="Front. Microbiol.">
        <title>Genomic signatures of strain selection and enhancement in Bacillus atrophaeus var. globigii, a historical biowarfare simulant.</title>
        <authorList>
            <person name="Gibbons H.S."/>
            <person name="Broomall S.M."/>
            <person name="McNew L.A."/>
            <person name="Daligault H."/>
            <person name="Chapman C."/>
            <person name="Bruce D."/>
            <person name="Karavis M."/>
            <person name="Krepps M."/>
            <person name="McGregor P.A."/>
            <person name="Hong C."/>
            <person name="Park K.H."/>
            <person name="Akmal A."/>
            <person name="Feldman A."/>
            <person name="Lin J.S."/>
            <person name="Chang W.E."/>
            <person name="Higgs B.W."/>
            <person name="Demirev P."/>
            <person name="Lindquist J."/>
            <person name="Liem A."/>
            <person name="Fochler E."/>
            <person name="Read T.D."/>
            <person name="Tapia R."/>
            <person name="Johnson S."/>
            <person name="Bishop-Lilly K.A."/>
            <person name="Detter C."/>
            <person name="Han C."/>
            <person name="Sozhamannan S."/>
            <person name="Rosenzweig C.N."/>
            <person name="Skowronski E.W."/>
        </authorList>
    </citation>
    <scope>NUCLEOTIDE SEQUENCE [LARGE SCALE GENOMIC DNA]</scope>
    <source>
        <strain evidence="4 5">AK5</strain>
    </source>
</reference>
<evidence type="ECO:0008006" key="6">
    <source>
        <dbReference type="Google" id="ProtNLM"/>
    </source>
</evidence>
<feature type="domain" description="EAL" evidence="2">
    <location>
        <begin position="685"/>
        <end position="937"/>
    </location>
</feature>
<evidence type="ECO:0000259" key="2">
    <source>
        <dbReference type="PROSITE" id="PS50883"/>
    </source>
</evidence>